<organism evidence="1 2">
    <name type="scientific">Equus przewalskii</name>
    <name type="common">Przewalski's horse</name>
    <name type="synonym">Equus caballus przewalskii</name>
    <dbReference type="NCBI Taxonomy" id="9798"/>
    <lineage>
        <taxon>Eukaryota</taxon>
        <taxon>Metazoa</taxon>
        <taxon>Chordata</taxon>
        <taxon>Craniata</taxon>
        <taxon>Vertebrata</taxon>
        <taxon>Euteleostomi</taxon>
        <taxon>Mammalia</taxon>
        <taxon>Eutheria</taxon>
        <taxon>Laurasiatheria</taxon>
        <taxon>Perissodactyla</taxon>
        <taxon>Equidae</taxon>
        <taxon>Equus</taxon>
    </lineage>
</organism>
<evidence type="ECO:0000313" key="1">
    <source>
        <dbReference type="Proteomes" id="UP001652662"/>
    </source>
</evidence>
<keyword evidence="1" id="KW-1185">Reference proteome</keyword>
<gene>
    <name evidence="2" type="primary">TEX53</name>
</gene>
<dbReference type="Proteomes" id="UP001652662">
    <property type="component" value="Chromosome 26"/>
</dbReference>
<reference evidence="2" key="1">
    <citation type="submission" date="2025-08" db="UniProtKB">
        <authorList>
            <consortium name="RefSeq"/>
        </authorList>
    </citation>
    <scope>IDENTIFICATION</scope>
    <source>
        <tissue evidence="2">Blood</tissue>
    </source>
</reference>
<name>A0ABM4MJ07_EQUPR</name>
<protein>
    <submittedName>
        <fullName evidence="2">Testis-expressed protein 53</fullName>
    </submittedName>
</protein>
<dbReference type="GeneID" id="139079735"/>
<proteinExistence type="predicted"/>
<dbReference type="RefSeq" id="XP_070452674.1">
    <property type="nucleotide sequence ID" value="XM_070596573.1"/>
</dbReference>
<sequence length="97" mass="10587">MGFWDCGCRAGGPAPSSPPTAHQNMASKIFCCCCQASEGPPTTVRSPRASHQPQPRVFISFTLSDVNRDSCKNNLQKRHPHHPSNNRVVKGCMLGRP</sequence>
<accession>A0ABM4MJ07</accession>
<evidence type="ECO:0000313" key="2">
    <source>
        <dbReference type="RefSeq" id="XP_070452674.1"/>
    </source>
</evidence>